<comment type="caution">
    <text evidence="2">The sequence shown here is derived from an EMBL/GenBank/DDBJ whole genome shotgun (WGS) entry which is preliminary data.</text>
</comment>
<dbReference type="GO" id="GO:0003917">
    <property type="term" value="F:DNA topoisomerase type I (single strand cut, ATP-independent) activity"/>
    <property type="evidence" value="ECO:0007669"/>
    <property type="project" value="InterPro"/>
</dbReference>
<dbReference type="GO" id="GO:0003677">
    <property type="term" value="F:DNA binding"/>
    <property type="evidence" value="ECO:0007669"/>
    <property type="project" value="InterPro"/>
</dbReference>
<reference evidence="2" key="1">
    <citation type="journal article" date="2012" name="Science">
        <title>Fermentation, hydrogen, and sulfur metabolism in multiple uncultivated bacterial phyla.</title>
        <authorList>
            <person name="Wrighton K.C."/>
            <person name="Thomas B.C."/>
            <person name="Sharon I."/>
            <person name="Miller C.S."/>
            <person name="Castelle C.J."/>
            <person name="VerBerkmoes N.C."/>
            <person name="Wilkins M.J."/>
            <person name="Hettich R.L."/>
            <person name="Lipton M.S."/>
            <person name="Williams K.H."/>
            <person name="Long P.E."/>
            <person name="Banfield J.F."/>
        </authorList>
    </citation>
    <scope>NUCLEOTIDE SEQUENCE [LARGE SCALE GENOMIC DNA]</scope>
</reference>
<evidence type="ECO:0000313" key="2">
    <source>
        <dbReference type="EMBL" id="EKD30508.1"/>
    </source>
</evidence>
<feature type="domain" description="DNA topoisomerase type IA zn finger" evidence="1">
    <location>
        <begin position="44"/>
        <end position="72"/>
    </location>
</feature>
<feature type="domain" description="DNA topoisomerase type IA zn finger" evidence="1">
    <location>
        <begin position="2"/>
        <end position="25"/>
    </location>
</feature>
<dbReference type="PANTHER" id="PTHR42785">
    <property type="entry name" value="DNA TOPOISOMERASE, TYPE IA, CORE"/>
    <property type="match status" value="1"/>
</dbReference>
<organism evidence="2">
    <name type="scientific">uncultured bacterium</name>
    <name type="common">gcode 4</name>
    <dbReference type="NCBI Taxonomy" id="1234023"/>
    <lineage>
        <taxon>Bacteria</taxon>
        <taxon>environmental samples</taxon>
    </lineage>
</organism>
<accession>K1YE25</accession>
<proteinExistence type="predicted"/>
<dbReference type="GO" id="GO:0005694">
    <property type="term" value="C:chromosome"/>
    <property type="evidence" value="ECO:0007669"/>
    <property type="project" value="InterPro"/>
</dbReference>
<dbReference type="SUPFAM" id="SSF57783">
    <property type="entry name" value="Zinc beta-ribbon"/>
    <property type="match status" value="3"/>
</dbReference>
<sequence length="135" mass="14833">MYKFSKNGRFIGCSNYPTCDYLENITTPEAEDRLAELKAEHEGKECPAGGTIVVKTGRFGPFLASSLYPEVKWIGKIQDKKLSALEEKHGGATCDKCGEGIMHVKSSKRGPFLACSAYPECKNAKNLPKEEPGEE</sequence>
<dbReference type="Pfam" id="PF01396">
    <property type="entry name" value="Zn_ribbon_Top1"/>
    <property type="match status" value="3"/>
</dbReference>
<feature type="domain" description="DNA topoisomerase type IA zn finger" evidence="1">
    <location>
        <begin position="92"/>
        <end position="129"/>
    </location>
</feature>
<dbReference type="GO" id="GO:0006265">
    <property type="term" value="P:DNA topological change"/>
    <property type="evidence" value="ECO:0007669"/>
    <property type="project" value="InterPro"/>
</dbReference>
<dbReference type="EMBL" id="AMFJ01034027">
    <property type="protein sequence ID" value="EKD30508.1"/>
    <property type="molecule type" value="Genomic_DNA"/>
</dbReference>
<dbReference type="InterPro" id="IPR000380">
    <property type="entry name" value="Topo_IA"/>
</dbReference>
<evidence type="ECO:0000259" key="1">
    <source>
        <dbReference type="Pfam" id="PF01396"/>
    </source>
</evidence>
<name>K1YE25_9BACT</name>
<dbReference type="AlphaFoldDB" id="K1YE25"/>
<gene>
    <name evidence="2" type="ORF">ACD_78C00027G0005</name>
</gene>
<dbReference type="Gene3D" id="3.30.65.10">
    <property type="entry name" value="Bacterial Topoisomerase I, domain 1"/>
    <property type="match status" value="2"/>
</dbReference>
<dbReference type="PANTHER" id="PTHR42785:SF1">
    <property type="entry name" value="DNA TOPOISOMERASE"/>
    <property type="match status" value="1"/>
</dbReference>
<dbReference type="InterPro" id="IPR013498">
    <property type="entry name" value="Topo_IA_Znf"/>
</dbReference>
<protein>
    <recommendedName>
        <fullName evidence="1">DNA topoisomerase type IA zn finger domain-containing protein</fullName>
    </recommendedName>
</protein>